<accession>A0A8S2N931</accession>
<proteinExistence type="predicted"/>
<evidence type="ECO:0000256" key="1">
    <source>
        <dbReference type="ARBA" id="ARBA00004370"/>
    </source>
</evidence>
<dbReference type="GO" id="GO:0007009">
    <property type="term" value="P:plasma membrane organization"/>
    <property type="evidence" value="ECO:0007669"/>
    <property type="project" value="TreeGrafter"/>
</dbReference>
<keyword evidence="3" id="KW-0677">Repeat</keyword>
<feature type="region of interest" description="Disordered" evidence="6">
    <location>
        <begin position="272"/>
        <end position="326"/>
    </location>
</feature>
<comment type="subcellular location">
    <subcellularLocation>
        <location evidence="1">Membrane</location>
    </subcellularLocation>
</comment>
<feature type="compositionally biased region" description="Acidic residues" evidence="6">
    <location>
        <begin position="296"/>
        <end position="305"/>
    </location>
</feature>
<comment type="caution">
    <text evidence="8">The sequence shown here is derived from an EMBL/GenBank/DDBJ whole genome shotgun (WGS) entry which is preliminary data.</text>
</comment>
<gene>
    <name evidence="7" type="ORF">OVA965_LOCUS22619</name>
    <name evidence="8" type="ORF">TMI583_LOCUS23333</name>
</gene>
<evidence type="ECO:0000256" key="3">
    <source>
        <dbReference type="ARBA" id="ARBA00022737"/>
    </source>
</evidence>
<feature type="non-terminal residue" evidence="8">
    <location>
        <position position="1"/>
    </location>
</feature>
<evidence type="ECO:0000313" key="9">
    <source>
        <dbReference type="Proteomes" id="UP000682733"/>
    </source>
</evidence>
<evidence type="ECO:0000313" key="7">
    <source>
        <dbReference type="EMBL" id="CAF1171953.1"/>
    </source>
</evidence>
<dbReference type="Proteomes" id="UP000677228">
    <property type="component" value="Unassembled WGS sequence"/>
</dbReference>
<keyword evidence="4" id="KW-1133">Transmembrane helix</keyword>
<evidence type="ECO:0000256" key="5">
    <source>
        <dbReference type="ARBA" id="ARBA00023136"/>
    </source>
</evidence>
<feature type="compositionally biased region" description="Basic and acidic residues" evidence="6">
    <location>
        <begin position="306"/>
        <end position="325"/>
    </location>
</feature>
<name>A0A8S2N931_9BILA</name>
<dbReference type="EMBL" id="CAJOBA010034349">
    <property type="protein sequence ID" value="CAF3983292.1"/>
    <property type="molecule type" value="Genomic_DNA"/>
</dbReference>
<evidence type="ECO:0000256" key="2">
    <source>
        <dbReference type="ARBA" id="ARBA00022692"/>
    </source>
</evidence>
<dbReference type="EMBL" id="CAJNOK010012824">
    <property type="protein sequence ID" value="CAF1171953.1"/>
    <property type="molecule type" value="Genomic_DNA"/>
</dbReference>
<keyword evidence="5" id="KW-0472">Membrane</keyword>
<dbReference type="AlphaFoldDB" id="A0A8S2N931"/>
<protein>
    <submittedName>
        <fullName evidence="8">Uncharacterized protein</fullName>
    </submittedName>
</protein>
<dbReference type="Proteomes" id="UP000682733">
    <property type="component" value="Unassembled WGS sequence"/>
</dbReference>
<organism evidence="8 9">
    <name type="scientific">Didymodactylos carnosus</name>
    <dbReference type="NCBI Taxonomy" id="1234261"/>
    <lineage>
        <taxon>Eukaryota</taxon>
        <taxon>Metazoa</taxon>
        <taxon>Spiralia</taxon>
        <taxon>Gnathifera</taxon>
        <taxon>Rotifera</taxon>
        <taxon>Eurotatoria</taxon>
        <taxon>Bdelloidea</taxon>
        <taxon>Philodinida</taxon>
        <taxon>Philodinidae</taxon>
        <taxon>Didymodactylos</taxon>
    </lineage>
</organism>
<dbReference type="GO" id="GO:0016020">
    <property type="term" value="C:membrane"/>
    <property type="evidence" value="ECO:0007669"/>
    <property type="project" value="UniProtKB-SubCell"/>
</dbReference>
<feature type="compositionally biased region" description="Acidic residues" evidence="6">
    <location>
        <begin position="275"/>
        <end position="285"/>
    </location>
</feature>
<evidence type="ECO:0000256" key="4">
    <source>
        <dbReference type="ARBA" id="ARBA00022989"/>
    </source>
</evidence>
<evidence type="ECO:0000313" key="8">
    <source>
        <dbReference type="EMBL" id="CAF3983292.1"/>
    </source>
</evidence>
<dbReference type="PANTHER" id="PTHR12546">
    <property type="entry name" value="FER-1-LIKE"/>
    <property type="match status" value="1"/>
</dbReference>
<keyword evidence="2" id="KW-0812">Transmembrane</keyword>
<reference evidence="8" key="1">
    <citation type="submission" date="2021-02" db="EMBL/GenBank/DDBJ databases">
        <authorList>
            <person name="Nowell W R."/>
        </authorList>
    </citation>
    <scope>NUCLEOTIDE SEQUENCE</scope>
</reference>
<evidence type="ECO:0000256" key="6">
    <source>
        <dbReference type="SAM" id="MobiDB-lite"/>
    </source>
</evidence>
<dbReference type="InterPro" id="IPR037721">
    <property type="entry name" value="Ferlin"/>
</dbReference>
<dbReference type="PANTHER" id="PTHR12546:SF60">
    <property type="entry name" value="MISFIRE, ISOFORM F"/>
    <property type="match status" value="1"/>
</dbReference>
<sequence length="359" mass="41455">SDDPELIGRFSTTAKLSTYENRTTPNFTWYEFKFGDKRAGELLAVFELIEQNNDRSIPAPVMEELALNTTNFPADSYVLKTVKKNKLYAIPEEIIPPSTNYNIEILFWGLRETRPVNLQQIQHAEVIIECTGVRLRKEIQELQKQPNFSTLSESDLFTLPVSLPREAKFWPHLSIICIQHRLFGLKEVVGNLVVTDLQKYKEDNGENQNLQATNSEAVNELSKQIPYNFNQVRQSIIEAYGAAMTEKDQNSADDKKKLQQFEQDSARLQQATVDTGEEEHNEDDPQVSTHLKPSGDGDDDDDDEFTPEKKELTPEEKLKQKEMEKSATWWKKYYASKAKIVRIIIEMRQKKKIFSVFLE</sequence>